<dbReference type="EMBL" id="NJAJ01000007">
    <property type="protein sequence ID" value="PHM66665.1"/>
    <property type="molecule type" value="Genomic_DNA"/>
</dbReference>
<comment type="caution">
    <text evidence="1">The sequence shown here is derived from an EMBL/GenBank/DDBJ whole genome shotgun (WGS) entry which is preliminary data.</text>
</comment>
<keyword evidence="1" id="KW-0560">Oxidoreductase</keyword>
<dbReference type="InterPro" id="IPR018724">
    <property type="entry name" value="2OG-Fe_dioxygenase"/>
</dbReference>
<proteinExistence type="predicted"/>
<gene>
    <name evidence="1" type="primary">ido</name>
    <name evidence="1" type="ORF">Xsto_00994</name>
</gene>
<organism evidence="1 2">
    <name type="scientific">Xenorhabdus stockiae</name>
    <dbReference type="NCBI Taxonomy" id="351614"/>
    <lineage>
        <taxon>Bacteria</taxon>
        <taxon>Pseudomonadati</taxon>
        <taxon>Pseudomonadota</taxon>
        <taxon>Gammaproteobacteria</taxon>
        <taxon>Enterobacterales</taxon>
        <taxon>Morganellaceae</taxon>
        <taxon>Xenorhabdus</taxon>
    </lineage>
</organism>
<dbReference type="RefSeq" id="WP_099124246.1">
    <property type="nucleotide sequence ID" value="NZ_CAWNRH010000148.1"/>
</dbReference>
<dbReference type="Pfam" id="PF10014">
    <property type="entry name" value="2OG-Fe_Oxy_2"/>
    <property type="match status" value="1"/>
</dbReference>
<dbReference type="EC" id="1.14.11.45" evidence="1"/>
<sequence>MRIAEISRQLMDEHYCHIPHFDELISYYEEDARTFKNYWNNLVLDQNFKNYTHRERRILRYHYYPGMENPLRLNRDSEYRSSVIYDVEYTKGANQLSYVEEGFINHPIMQHILSTNIAILGERSVKGYRYSIDIHQFRVKALSGKESPTTSGIHQDGQEWIFMHFIQGNNIAPVISEVHVSSDEAPPLLQTAMTKFLETLAIDDKQLYHRASNVRQISPTSEAFRDLLLVTFRQSPE</sequence>
<evidence type="ECO:0000313" key="1">
    <source>
        <dbReference type="EMBL" id="PHM66665.1"/>
    </source>
</evidence>
<protein>
    <submittedName>
        <fullName evidence="1">L-isoleucine-4-hydroxylase</fullName>
        <ecNumber evidence="1">1.14.11.45</ecNumber>
    </submittedName>
</protein>
<reference evidence="1 2" key="1">
    <citation type="journal article" date="2017" name="Nat. Microbiol.">
        <title>Natural product diversity associated with the nematode symbionts Photorhabdus and Xenorhabdus.</title>
        <authorList>
            <person name="Tobias N.J."/>
            <person name="Wolff H."/>
            <person name="Djahanschiri B."/>
            <person name="Grundmann F."/>
            <person name="Kronenwerth M."/>
            <person name="Shi Y.M."/>
            <person name="Simonyi S."/>
            <person name="Grun P."/>
            <person name="Shapiro-Ilan D."/>
            <person name="Pidot S.J."/>
            <person name="Stinear T.P."/>
            <person name="Ebersberger I."/>
            <person name="Bode H.B."/>
        </authorList>
    </citation>
    <scope>NUCLEOTIDE SEQUENCE [LARGE SCALE GENOMIC DNA]</scope>
    <source>
        <strain evidence="1 2">DSM 17904</strain>
    </source>
</reference>
<accession>A0A2D0KTL7</accession>
<dbReference type="Proteomes" id="UP000222366">
    <property type="component" value="Unassembled WGS sequence"/>
</dbReference>
<dbReference type="Gene3D" id="2.60.120.620">
    <property type="entry name" value="q2cbj1_9rhob like domain"/>
    <property type="match status" value="1"/>
</dbReference>
<evidence type="ECO:0000313" key="2">
    <source>
        <dbReference type="Proteomes" id="UP000222366"/>
    </source>
</evidence>
<dbReference type="GO" id="GO:0051213">
    <property type="term" value="F:dioxygenase activity"/>
    <property type="evidence" value="ECO:0007669"/>
    <property type="project" value="InterPro"/>
</dbReference>
<dbReference type="AlphaFoldDB" id="A0A2D0KTL7"/>
<name>A0A2D0KTL7_9GAMM</name>
<keyword evidence="2" id="KW-1185">Reference proteome</keyword>